<dbReference type="Pfam" id="PF00005">
    <property type="entry name" value="ABC_tran"/>
    <property type="match status" value="3"/>
</dbReference>
<evidence type="ECO:0000256" key="3">
    <source>
        <dbReference type="ARBA" id="ARBA00022840"/>
    </source>
</evidence>
<reference evidence="8" key="1">
    <citation type="journal article" date="2014" name="Proc. Natl. Acad. Sci. U.S.A.">
        <title>Extensive sampling of basidiomycete genomes demonstrates inadequacy of the white-rot/brown-rot paradigm for wood decay fungi.</title>
        <authorList>
            <person name="Riley R."/>
            <person name="Salamov A.A."/>
            <person name="Brown D.W."/>
            <person name="Nagy L.G."/>
            <person name="Floudas D."/>
            <person name="Held B.W."/>
            <person name="Levasseur A."/>
            <person name="Lombard V."/>
            <person name="Morin E."/>
            <person name="Otillar R."/>
            <person name="Lindquist E.A."/>
            <person name="Sun H."/>
            <person name="LaButti K.M."/>
            <person name="Schmutz J."/>
            <person name="Jabbour D."/>
            <person name="Luo H."/>
            <person name="Baker S.E."/>
            <person name="Pisabarro A.G."/>
            <person name="Walton J.D."/>
            <person name="Blanchette R.A."/>
            <person name="Henrissat B."/>
            <person name="Martin F."/>
            <person name="Cullen D."/>
            <person name="Hibbett D.S."/>
            <person name="Grigoriev I.V."/>
        </authorList>
    </citation>
    <scope>NUCLEOTIDE SEQUENCE [LARGE SCALE GENOMIC DNA]</scope>
    <source>
        <strain evidence="8">FD-172 SS1</strain>
    </source>
</reference>
<dbReference type="Pfam" id="PF12848">
    <property type="entry name" value="ABC_tran_Xtn"/>
    <property type="match status" value="1"/>
</dbReference>
<dbReference type="InterPro" id="IPR027417">
    <property type="entry name" value="P-loop_NTPase"/>
</dbReference>
<dbReference type="PROSITE" id="PS50893">
    <property type="entry name" value="ABC_TRANSPORTER_2"/>
    <property type="match status" value="2"/>
</dbReference>
<feature type="domain" description="ABC transporter" evidence="6">
    <location>
        <begin position="483"/>
        <end position="710"/>
    </location>
</feature>
<evidence type="ECO:0000259" key="6">
    <source>
        <dbReference type="PROSITE" id="PS50893"/>
    </source>
</evidence>
<keyword evidence="4" id="KW-0175">Coiled coil</keyword>
<accession>A0A067M3Y8</accession>
<dbReference type="EMBL" id="KL198130">
    <property type="protein sequence ID" value="KDQ06597.1"/>
    <property type="molecule type" value="Genomic_DNA"/>
</dbReference>
<evidence type="ECO:0000256" key="2">
    <source>
        <dbReference type="ARBA" id="ARBA00022741"/>
    </source>
</evidence>
<keyword evidence="3" id="KW-0067">ATP-binding</keyword>
<dbReference type="STRING" id="930990.A0A067M3Y8"/>
<dbReference type="HOGENOM" id="CLU_000604_36_6_1"/>
<evidence type="ECO:0000313" key="8">
    <source>
        <dbReference type="Proteomes" id="UP000027195"/>
    </source>
</evidence>
<gene>
    <name evidence="7" type="ORF">BOTBODRAFT_140973</name>
</gene>
<evidence type="ECO:0000256" key="4">
    <source>
        <dbReference type="SAM" id="Coils"/>
    </source>
</evidence>
<feature type="domain" description="ABC transporter" evidence="6">
    <location>
        <begin position="52"/>
        <end position="382"/>
    </location>
</feature>
<dbReference type="CDD" id="cd03221">
    <property type="entry name" value="ABCF_EF-3"/>
    <property type="match status" value="1"/>
</dbReference>
<feature type="compositionally biased region" description="Acidic residues" evidence="5">
    <location>
        <begin position="685"/>
        <end position="703"/>
    </location>
</feature>
<dbReference type="InterPro" id="IPR003593">
    <property type="entry name" value="AAA+_ATPase"/>
</dbReference>
<feature type="coiled-coil region" evidence="4">
    <location>
        <begin position="203"/>
        <end position="266"/>
    </location>
</feature>
<dbReference type="FunFam" id="3.40.50.300:FF:000011">
    <property type="entry name" value="Putative ABC transporter ATP-binding component"/>
    <property type="match status" value="1"/>
</dbReference>
<dbReference type="InterPro" id="IPR050611">
    <property type="entry name" value="ABCF"/>
</dbReference>
<feature type="region of interest" description="Disordered" evidence="5">
    <location>
        <begin position="677"/>
        <end position="717"/>
    </location>
</feature>
<sequence length="745" mass="82429">MPPRSSKLSSKTYGTSNIVESLVGLTISPKITATSQTSRFHVDTITTLSQEIDLKQVNISIENVDLLVDAHLRLKTGIRYALVGRNGEGKSTLLKAIADKLIPGLHENLRILLVSQVEGEGEEVRLAGEEAGVERSPELTVTERVVKSDRRRENATSEYQLLTKAFEATSPTALIEAVALINLSRSEYELEEAKKTALRRSGARGAEARKQLLKAEATFAENERRVAEADWGSDDGQAAKEATELLAEVQATLESLEADSTEARARSILVGLGFTQAQLDDKYIALSGGWRSRCSLANALLQQPDLLMLDEPTNYLDLLSVIWLQNYLESISSTILVVAHDLEFIDAVTQETIHLRDKKLSYFDGNLSEYERYTRADRKSRIRQKDALDKKRSAIEKSIETGTKTAKKTGDENRARMVKSRQKKLDERWGLERSAKGTRFKLNRDMGYYHFSNRAEIKIEDLDKAITLPFPDPEPMRFPGALISASNITFTYSRATPNILEDVSLTIHPGARVGLVGKNGEGKSTLVKLLTGTLRPQKGTVEQHPRLRLGYFDQHSVEILSTADIARTSALGHFTEQLKEKHDIEIDEQTGRSFLGAFGLHGKTATNPISTLSGGQKVRLAMGLVVYPAPDLLVLDEATTHLDKDTITALIRALRQYTGAILLVSHDRHFTRCVVEGAPLIPPSDDPDDDEEEEEDSSDEEGQTGETGTVYVVGPKGRVKPLSGGMDEYVALVERRMKRLGLLTT</sequence>
<keyword evidence="1" id="KW-0677">Repeat</keyword>
<dbReference type="SMART" id="SM00382">
    <property type="entry name" value="AAA"/>
    <property type="match status" value="2"/>
</dbReference>
<dbReference type="InParanoid" id="A0A067M3Y8"/>
<dbReference type="OrthoDB" id="2110130at2759"/>
<dbReference type="InterPro" id="IPR017871">
    <property type="entry name" value="ABC_transporter-like_CS"/>
</dbReference>
<evidence type="ECO:0000256" key="1">
    <source>
        <dbReference type="ARBA" id="ARBA00022737"/>
    </source>
</evidence>
<name>A0A067M3Y8_BOTB1</name>
<dbReference type="GO" id="GO:0005524">
    <property type="term" value="F:ATP binding"/>
    <property type="evidence" value="ECO:0007669"/>
    <property type="project" value="UniProtKB-KW"/>
</dbReference>
<dbReference type="SUPFAM" id="SSF52540">
    <property type="entry name" value="P-loop containing nucleoside triphosphate hydrolases"/>
    <property type="match status" value="2"/>
</dbReference>
<proteinExistence type="predicted"/>
<protein>
    <recommendedName>
        <fullName evidence="6">ABC transporter domain-containing protein</fullName>
    </recommendedName>
</protein>
<keyword evidence="2" id="KW-0547">Nucleotide-binding</keyword>
<keyword evidence="8" id="KW-1185">Reference proteome</keyword>
<organism evidence="7 8">
    <name type="scientific">Botryobasidium botryosum (strain FD-172 SS1)</name>
    <dbReference type="NCBI Taxonomy" id="930990"/>
    <lineage>
        <taxon>Eukaryota</taxon>
        <taxon>Fungi</taxon>
        <taxon>Dikarya</taxon>
        <taxon>Basidiomycota</taxon>
        <taxon>Agaricomycotina</taxon>
        <taxon>Agaricomycetes</taxon>
        <taxon>Cantharellales</taxon>
        <taxon>Botryobasidiaceae</taxon>
        <taxon>Botryobasidium</taxon>
    </lineage>
</organism>
<evidence type="ECO:0000256" key="5">
    <source>
        <dbReference type="SAM" id="MobiDB-lite"/>
    </source>
</evidence>
<dbReference type="Proteomes" id="UP000027195">
    <property type="component" value="Unassembled WGS sequence"/>
</dbReference>
<dbReference type="Gene3D" id="3.40.50.300">
    <property type="entry name" value="P-loop containing nucleotide triphosphate hydrolases"/>
    <property type="match status" value="2"/>
</dbReference>
<dbReference type="GO" id="GO:0016887">
    <property type="term" value="F:ATP hydrolysis activity"/>
    <property type="evidence" value="ECO:0007669"/>
    <property type="project" value="InterPro"/>
</dbReference>
<dbReference type="PANTHER" id="PTHR19211:SF135">
    <property type="entry name" value="ATPASE, PUTATIVE (AFU_ORTHOLOGUE AFUA_1G16440)-RELATED"/>
    <property type="match status" value="1"/>
</dbReference>
<dbReference type="PANTHER" id="PTHR19211">
    <property type="entry name" value="ATP-BINDING TRANSPORT PROTEIN-RELATED"/>
    <property type="match status" value="1"/>
</dbReference>
<dbReference type="InterPro" id="IPR003439">
    <property type="entry name" value="ABC_transporter-like_ATP-bd"/>
</dbReference>
<dbReference type="AlphaFoldDB" id="A0A067M3Y8"/>
<evidence type="ECO:0000313" key="7">
    <source>
        <dbReference type="EMBL" id="KDQ06597.1"/>
    </source>
</evidence>
<dbReference type="PROSITE" id="PS00211">
    <property type="entry name" value="ABC_TRANSPORTER_1"/>
    <property type="match status" value="1"/>
</dbReference>
<dbReference type="InterPro" id="IPR032781">
    <property type="entry name" value="ABC_tran_Xtn"/>
</dbReference>